<organism evidence="2 3">
    <name type="scientific">Solihabitans fulvus</name>
    <dbReference type="NCBI Taxonomy" id="1892852"/>
    <lineage>
        <taxon>Bacteria</taxon>
        <taxon>Bacillati</taxon>
        <taxon>Actinomycetota</taxon>
        <taxon>Actinomycetes</taxon>
        <taxon>Pseudonocardiales</taxon>
        <taxon>Pseudonocardiaceae</taxon>
        <taxon>Solihabitans</taxon>
    </lineage>
</organism>
<dbReference type="EMBL" id="VUOB01000085">
    <property type="protein sequence ID" value="KAA2251171.1"/>
    <property type="molecule type" value="Genomic_DNA"/>
</dbReference>
<sequence>MIVPDLARAFWRKSSRSADTNCVEVAFVGWRKSSYSNGTQADCVEVAFGSEAVAVRDSKNASGPTLVFPASGWAAFLGSRR</sequence>
<reference evidence="2 3" key="1">
    <citation type="submission" date="2019-09" db="EMBL/GenBank/DDBJ databases">
        <title>Goodfellowia gen. nov., a new genus of the Pseudonocardineae related to Actinoalloteichus, containing Goodfellowia coeruleoviolacea gen. nov., comb. nov. gen. nov., comb. nov.</title>
        <authorList>
            <person name="Labeda D."/>
        </authorList>
    </citation>
    <scope>NUCLEOTIDE SEQUENCE [LARGE SCALE GENOMIC DNA]</scope>
    <source>
        <strain evidence="2 3">AN110305</strain>
    </source>
</reference>
<comment type="caution">
    <text evidence="2">The sequence shown here is derived from an EMBL/GenBank/DDBJ whole genome shotgun (WGS) entry which is preliminary data.</text>
</comment>
<protein>
    <submittedName>
        <fullName evidence="2">DUF397 domain-containing protein</fullName>
    </submittedName>
</protein>
<evidence type="ECO:0000259" key="1">
    <source>
        <dbReference type="Pfam" id="PF04149"/>
    </source>
</evidence>
<reference evidence="2 3" key="2">
    <citation type="submission" date="2019-09" db="EMBL/GenBank/DDBJ databases">
        <authorList>
            <person name="Jin C."/>
        </authorList>
    </citation>
    <scope>NUCLEOTIDE SEQUENCE [LARGE SCALE GENOMIC DNA]</scope>
    <source>
        <strain evidence="2 3">AN110305</strain>
    </source>
</reference>
<dbReference type="OrthoDB" id="3430276at2"/>
<evidence type="ECO:0000313" key="3">
    <source>
        <dbReference type="Proteomes" id="UP000323454"/>
    </source>
</evidence>
<dbReference type="AlphaFoldDB" id="A0A5B2WH52"/>
<name>A0A5B2WH52_9PSEU</name>
<dbReference type="Pfam" id="PF04149">
    <property type="entry name" value="DUF397"/>
    <property type="match status" value="2"/>
</dbReference>
<keyword evidence="3" id="KW-1185">Reference proteome</keyword>
<feature type="domain" description="DUF397" evidence="1">
    <location>
        <begin position="29"/>
        <end position="78"/>
    </location>
</feature>
<dbReference type="InterPro" id="IPR007278">
    <property type="entry name" value="DUF397"/>
</dbReference>
<gene>
    <name evidence="2" type="ORF">F0L68_37730</name>
</gene>
<dbReference type="Proteomes" id="UP000323454">
    <property type="component" value="Unassembled WGS sequence"/>
</dbReference>
<evidence type="ECO:0000313" key="2">
    <source>
        <dbReference type="EMBL" id="KAA2251171.1"/>
    </source>
</evidence>
<accession>A0A5B2WH52</accession>
<feature type="domain" description="DUF397" evidence="1">
    <location>
        <begin position="11"/>
        <end position="28"/>
    </location>
</feature>
<proteinExistence type="predicted"/>
<dbReference type="RefSeq" id="WP_149854710.1">
    <property type="nucleotide sequence ID" value="NZ_VUOB01000085.1"/>
</dbReference>